<sequence>MDKKKEWSVKIFLFDKEYNKLEKIADELDYSVKKLVNKSIRYALKDFEKNKKIKRLEYVEYHKDGELRIYSFKIKEKRYIRLKEISKNIAMSKKELVKCIISYYPKVIQEKENQMLESTF</sequence>
<accession>A0ABP3UGS4</accession>
<evidence type="ECO:0000313" key="1">
    <source>
        <dbReference type="EMBL" id="GAA0733676.1"/>
    </source>
</evidence>
<evidence type="ECO:0000313" key="2">
    <source>
        <dbReference type="Proteomes" id="UP001501510"/>
    </source>
</evidence>
<name>A0ABP3UGS4_9CLOT</name>
<comment type="caution">
    <text evidence="1">The sequence shown here is derived from an EMBL/GenBank/DDBJ whole genome shotgun (WGS) entry which is preliminary data.</text>
</comment>
<evidence type="ECO:0008006" key="3">
    <source>
        <dbReference type="Google" id="ProtNLM"/>
    </source>
</evidence>
<reference evidence="2" key="1">
    <citation type="journal article" date="2019" name="Int. J. Syst. Evol. Microbiol.">
        <title>The Global Catalogue of Microorganisms (GCM) 10K type strain sequencing project: providing services to taxonomists for standard genome sequencing and annotation.</title>
        <authorList>
            <consortium name="The Broad Institute Genomics Platform"/>
            <consortium name="The Broad Institute Genome Sequencing Center for Infectious Disease"/>
            <person name="Wu L."/>
            <person name="Ma J."/>
        </authorList>
    </citation>
    <scope>NUCLEOTIDE SEQUENCE [LARGE SCALE GENOMIC DNA]</scope>
    <source>
        <strain evidence="2">JCM 1407</strain>
    </source>
</reference>
<proteinExistence type="predicted"/>
<keyword evidence="2" id="KW-1185">Reference proteome</keyword>
<protein>
    <recommendedName>
        <fullName evidence="3">Ribbon-helix-helix protein CopG domain-containing protein</fullName>
    </recommendedName>
</protein>
<organism evidence="1 2">
    <name type="scientific">Clostridium oceanicum</name>
    <dbReference type="NCBI Taxonomy" id="1543"/>
    <lineage>
        <taxon>Bacteria</taxon>
        <taxon>Bacillati</taxon>
        <taxon>Bacillota</taxon>
        <taxon>Clostridia</taxon>
        <taxon>Eubacteriales</taxon>
        <taxon>Clostridiaceae</taxon>
        <taxon>Clostridium</taxon>
    </lineage>
</organism>
<gene>
    <name evidence="1" type="ORF">GCM10008906_04840</name>
</gene>
<dbReference type="Proteomes" id="UP001501510">
    <property type="component" value="Unassembled WGS sequence"/>
</dbReference>
<dbReference type="EMBL" id="BAAACG010000003">
    <property type="protein sequence ID" value="GAA0733676.1"/>
    <property type="molecule type" value="Genomic_DNA"/>
</dbReference>
<dbReference type="RefSeq" id="WP_343758488.1">
    <property type="nucleotide sequence ID" value="NZ_BAAACG010000003.1"/>
</dbReference>